<sequence>MLANKKIVIFDMDGTLIDSVGIWNEVDRKLSERLGGRPLSEEQLQTRRERMLRKFSGRENPYLEYCGFLKSEYGSPLSAEQIYRMRYEISSDFLKNTVDYKENAEQVIRLLKNAGFTLVIASATRKQSMDVYRLQNQNIMRKAMLDQYFTRIYTKEDVRKMKPDPEIYLRVLQDFCAAPEACIAFEDSLIGLEAAKNAGIDAAAMYDRHSDPERGQIERISDYRFENYSELYHAILKEGIIASAL</sequence>
<dbReference type="Proteomes" id="UP000824089">
    <property type="component" value="Unassembled WGS sequence"/>
</dbReference>
<dbReference type="InterPro" id="IPR023214">
    <property type="entry name" value="HAD_sf"/>
</dbReference>
<reference evidence="1" key="2">
    <citation type="journal article" date="2021" name="PeerJ">
        <title>Extensive microbial diversity within the chicken gut microbiome revealed by metagenomics and culture.</title>
        <authorList>
            <person name="Gilroy R."/>
            <person name="Ravi A."/>
            <person name="Getino M."/>
            <person name="Pursley I."/>
            <person name="Horton D.L."/>
            <person name="Alikhan N.F."/>
            <person name="Baker D."/>
            <person name="Gharbi K."/>
            <person name="Hall N."/>
            <person name="Watson M."/>
            <person name="Adriaenssens E.M."/>
            <person name="Foster-Nyarko E."/>
            <person name="Jarju S."/>
            <person name="Secka A."/>
            <person name="Antonio M."/>
            <person name="Oren A."/>
            <person name="Chaudhuri R.R."/>
            <person name="La Ragione R."/>
            <person name="Hildebrand F."/>
            <person name="Pallen M.J."/>
        </authorList>
    </citation>
    <scope>NUCLEOTIDE SEQUENCE</scope>
    <source>
        <strain evidence="1">CHK195-4489</strain>
    </source>
</reference>
<dbReference type="InterPro" id="IPR023198">
    <property type="entry name" value="PGP-like_dom2"/>
</dbReference>
<accession>A0A9D1LB24</accession>
<reference evidence="1" key="1">
    <citation type="submission" date="2020-10" db="EMBL/GenBank/DDBJ databases">
        <authorList>
            <person name="Gilroy R."/>
        </authorList>
    </citation>
    <scope>NUCLEOTIDE SEQUENCE</scope>
    <source>
        <strain evidence="1">CHK195-4489</strain>
    </source>
</reference>
<evidence type="ECO:0000313" key="1">
    <source>
        <dbReference type="EMBL" id="HIU29798.1"/>
    </source>
</evidence>
<dbReference type="AlphaFoldDB" id="A0A9D1LB24"/>
<evidence type="ECO:0000313" key="2">
    <source>
        <dbReference type="Proteomes" id="UP000824089"/>
    </source>
</evidence>
<dbReference type="EMBL" id="DVMM01000121">
    <property type="protein sequence ID" value="HIU29798.1"/>
    <property type="molecule type" value="Genomic_DNA"/>
</dbReference>
<dbReference type="SFLD" id="SFLDG01129">
    <property type="entry name" value="C1.5:_HAD__Beta-PGM__Phosphata"/>
    <property type="match status" value="1"/>
</dbReference>
<gene>
    <name evidence="1" type="ORF">IAD50_05820</name>
</gene>
<organism evidence="1 2">
    <name type="scientific">Candidatus Egerieisoma faecipullorum</name>
    <dbReference type="NCBI Taxonomy" id="2840963"/>
    <lineage>
        <taxon>Bacteria</taxon>
        <taxon>Bacillati</taxon>
        <taxon>Bacillota</taxon>
        <taxon>Clostridia</taxon>
        <taxon>Eubacteriales</taxon>
        <taxon>Clostridiaceae</taxon>
        <taxon>Clostridiaceae incertae sedis</taxon>
        <taxon>Candidatus Egerieisoma</taxon>
    </lineage>
</organism>
<dbReference type="InterPro" id="IPR036412">
    <property type="entry name" value="HAD-like_sf"/>
</dbReference>
<dbReference type="Gene3D" id="1.10.150.240">
    <property type="entry name" value="Putative phosphatase, domain 2"/>
    <property type="match status" value="1"/>
</dbReference>
<dbReference type="InterPro" id="IPR006439">
    <property type="entry name" value="HAD-SF_hydro_IA"/>
</dbReference>
<proteinExistence type="predicted"/>
<dbReference type="NCBIfam" id="TIGR01509">
    <property type="entry name" value="HAD-SF-IA-v3"/>
    <property type="match status" value="1"/>
</dbReference>
<dbReference type="SFLD" id="SFLDS00003">
    <property type="entry name" value="Haloacid_Dehalogenase"/>
    <property type="match status" value="1"/>
</dbReference>
<name>A0A9D1LB24_9CLOT</name>
<dbReference type="CDD" id="cd07505">
    <property type="entry name" value="HAD_BPGM-like"/>
    <property type="match status" value="1"/>
</dbReference>
<dbReference type="InterPro" id="IPR041492">
    <property type="entry name" value="HAD_2"/>
</dbReference>
<dbReference type="PANTHER" id="PTHR18901:SF38">
    <property type="entry name" value="PSEUDOURIDINE-5'-PHOSPHATASE"/>
    <property type="match status" value="1"/>
</dbReference>
<dbReference type="PANTHER" id="PTHR18901">
    <property type="entry name" value="2-DEOXYGLUCOSE-6-PHOSPHATE PHOSPHATASE 2"/>
    <property type="match status" value="1"/>
</dbReference>
<dbReference type="Pfam" id="PF13419">
    <property type="entry name" value="HAD_2"/>
    <property type="match status" value="1"/>
</dbReference>
<dbReference type="GO" id="GO:0016791">
    <property type="term" value="F:phosphatase activity"/>
    <property type="evidence" value="ECO:0007669"/>
    <property type="project" value="TreeGrafter"/>
</dbReference>
<protein>
    <submittedName>
        <fullName evidence="1">HAD family phosphatase</fullName>
    </submittedName>
</protein>
<dbReference type="Gene3D" id="3.40.50.1000">
    <property type="entry name" value="HAD superfamily/HAD-like"/>
    <property type="match status" value="1"/>
</dbReference>
<comment type="caution">
    <text evidence="1">The sequence shown here is derived from an EMBL/GenBank/DDBJ whole genome shotgun (WGS) entry which is preliminary data.</text>
</comment>
<dbReference type="SUPFAM" id="SSF56784">
    <property type="entry name" value="HAD-like"/>
    <property type="match status" value="1"/>
</dbReference>